<keyword evidence="1" id="KW-0472">Membrane</keyword>
<feature type="transmembrane region" description="Helical" evidence="1">
    <location>
        <begin position="20"/>
        <end position="38"/>
    </location>
</feature>
<protein>
    <submittedName>
        <fullName evidence="2">Uncharacterized protein</fullName>
    </submittedName>
</protein>
<accession>X1GNY2</accession>
<dbReference type="EMBL" id="BARU01011279">
    <property type="protein sequence ID" value="GAH43334.1"/>
    <property type="molecule type" value="Genomic_DNA"/>
</dbReference>
<keyword evidence="1" id="KW-1133">Transmembrane helix</keyword>
<keyword evidence="1" id="KW-0812">Transmembrane</keyword>
<dbReference type="AlphaFoldDB" id="X1GNY2"/>
<reference evidence="2" key="1">
    <citation type="journal article" date="2014" name="Front. Microbiol.">
        <title>High frequency of phylogenetically diverse reductive dehalogenase-homologous genes in deep subseafloor sedimentary metagenomes.</title>
        <authorList>
            <person name="Kawai M."/>
            <person name="Futagami T."/>
            <person name="Toyoda A."/>
            <person name="Takaki Y."/>
            <person name="Nishi S."/>
            <person name="Hori S."/>
            <person name="Arai W."/>
            <person name="Tsubouchi T."/>
            <person name="Morono Y."/>
            <person name="Uchiyama I."/>
            <person name="Ito T."/>
            <person name="Fujiyama A."/>
            <person name="Inagaki F."/>
            <person name="Takami H."/>
        </authorList>
    </citation>
    <scope>NUCLEOTIDE SEQUENCE</scope>
    <source>
        <strain evidence="2">Expedition CK06-06</strain>
    </source>
</reference>
<gene>
    <name evidence="2" type="ORF">S03H2_21232</name>
</gene>
<organism evidence="2">
    <name type="scientific">marine sediment metagenome</name>
    <dbReference type="NCBI Taxonomy" id="412755"/>
    <lineage>
        <taxon>unclassified sequences</taxon>
        <taxon>metagenomes</taxon>
        <taxon>ecological metagenomes</taxon>
    </lineage>
</organism>
<comment type="caution">
    <text evidence="2">The sequence shown here is derived from an EMBL/GenBank/DDBJ whole genome shotgun (WGS) entry which is preliminary data.</text>
</comment>
<name>X1GNY2_9ZZZZ</name>
<proteinExistence type="predicted"/>
<sequence length="53" mass="6157">MSFFYNAINYDTKIYSGTSIRTLNMLMFLSTILTLINTGSKSSERKEKVNEKR</sequence>
<evidence type="ECO:0000313" key="2">
    <source>
        <dbReference type="EMBL" id="GAH43334.1"/>
    </source>
</evidence>
<evidence type="ECO:0000256" key="1">
    <source>
        <dbReference type="SAM" id="Phobius"/>
    </source>
</evidence>